<dbReference type="InterPro" id="IPR000821">
    <property type="entry name" value="Ala_racemase"/>
</dbReference>
<evidence type="ECO:0000259" key="8">
    <source>
        <dbReference type="SMART" id="SM01005"/>
    </source>
</evidence>
<evidence type="ECO:0000256" key="2">
    <source>
        <dbReference type="ARBA" id="ARBA00001933"/>
    </source>
</evidence>
<dbReference type="GO" id="GO:0005829">
    <property type="term" value="C:cytosol"/>
    <property type="evidence" value="ECO:0007669"/>
    <property type="project" value="TreeGrafter"/>
</dbReference>
<comment type="similarity">
    <text evidence="5">Belongs to the alanine racemase family.</text>
</comment>
<evidence type="ECO:0000256" key="6">
    <source>
        <dbReference type="PIRSR" id="PIRSR600821-50"/>
    </source>
</evidence>
<dbReference type="Pfam" id="PF00842">
    <property type="entry name" value="Ala_racemase_C"/>
    <property type="match status" value="1"/>
</dbReference>
<keyword evidence="10" id="KW-1185">Reference proteome</keyword>
<organism evidence="9 10">
    <name type="scientific">Niallia endozanthoxylica</name>
    <dbReference type="NCBI Taxonomy" id="2036016"/>
    <lineage>
        <taxon>Bacteria</taxon>
        <taxon>Bacillati</taxon>
        <taxon>Bacillota</taxon>
        <taxon>Bacilli</taxon>
        <taxon>Bacillales</taxon>
        <taxon>Bacillaceae</taxon>
        <taxon>Niallia</taxon>
    </lineage>
</organism>
<dbReference type="FunFam" id="2.40.37.10:FF:000006">
    <property type="entry name" value="Alanine racemase"/>
    <property type="match status" value="1"/>
</dbReference>
<keyword evidence="4 5" id="KW-0413">Isomerase</keyword>
<gene>
    <name evidence="9" type="ORF">F4V44_21790</name>
</gene>
<dbReference type="GO" id="GO:0009252">
    <property type="term" value="P:peptidoglycan biosynthetic process"/>
    <property type="evidence" value="ECO:0007669"/>
    <property type="project" value="TreeGrafter"/>
</dbReference>
<comment type="catalytic activity">
    <reaction evidence="1 5">
        <text>L-alanine = D-alanine</text>
        <dbReference type="Rhea" id="RHEA:20249"/>
        <dbReference type="ChEBI" id="CHEBI:57416"/>
        <dbReference type="ChEBI" id="CHEBI:57972"/>
        <dbReference type="EC" id="5.1.1.1"/>
    </reaction>
</comment>
<comment type="caution">
    <text evidence="9">The sequence shown here is derived from an EMBL/GenBank/DDBJ whole genome shotgun (WGS) entry which is preliminary data.</text>
</comment>
<dbReference type="NCBIfam" id="TIGR00492">
    <property type="entry name" value="alr"/>
    <property type="match status" value="1"/>
</dbReference>
<reference evidence="9 10" key="1">
    <citation type="submission" date="2019-09" db="EMBL/GenBank/DDBJ databases">
        <title>Whole genome sequences of isolates from the Mars Exploration Rovers.</title>
        <authorList>
            <person name="Seuylemezian A."/>
            <person name="Vaishampayan P."/>
        </authorList>
    </citation>
    <scope>NUCLEOTIDE SEQUENCE [LARGE SCALE GENOMIC DNA]</scope>
    <source>
        <strain evidence="9 10">MER_TA_151</strain>
    </source>
</reference>
<protein>
    <recommendedName>
        <fullName evidence="5">Alanine racemase</fullName>
        <ecNumber evidence="5">5.1.1.1</ecNumber>
    </recommendedName>
</protein>
<evidence type="ECO:0000256" key="1">
    <source>
        <dbReference type="ARBA" id="ARBA00000316"/>
    </source>
</evidence>
<accession>A0A5J5H911</accession>
<comment type="cofactor">
    <cofactor evidence="2 5 6">
        <name>pyridoxal 5'-phosphate</name>
        <dbReference type="ChEBI" id="CHEBI:597326"/>
    </cofactor>
</comment>
<evidence type="ECO:0000256" key="5">
    <source>
        <dbReference type="HAMAP-Rule" id="MF_01201"/>
    </source>
</evidence>
<dbReference type="SMART" id="SM01005">
    <property type="entry name" value="Ala_racemase_C"/>
    <property type="match status" value="1"/>
</dbReference>
<feature type="active site" description="Proton acceptor; specific for L-alanine" evidence="5">
    <location>
        <position position="267"/>
    </location>
</feature>
<evidence type="ECO:0000313" key="10">
    <source>
        <dbReference type="Proteomes" id="UP000326671"/>
    </source>
</evidence>
<dbReference type="CDD" id="cd00430">
    <property type="entry name" value="PLPDE_III_AR"/>
    <property type="match status" value="1"/>
</dbReference>
<dbReference type="HAMAP" id="MF_01201">
    <property type="entry name" value="Ala_racemase"/>
    <property type="match status" value="1"/>
</dbReference>
<comment type="function">
    <text evidence="5">Catalyzes the interconversion of L-alanine and D-alanine. May also act on other amino acids.</text>
</comment>
<dbReference type="Gene3D" id="2.40.37.10">
    <property type="entry name" value="Lyase, Ornithine Decarboxylase, Chain A, domain 1"/>
    <property type="match status" value="1"/>
</dbReference>
<dbReference type="InterPro" id="IPR029066">
    <property type="entry name" value="PLP-binding_barrel"/>
</dbReference>
<dbReference type="EMBL" id="VYKL01000037">
    <property type="protein sequence ID" value="KAA9017101.1"/>
    <property type="molecule type" value="Genomic_DNA"/>
</dbReference>
<evidence type="ECO:0000256" key="3">
    <source>
        <dbReference type="ARBA" id="ARBA00022898"/>
    </source>
</evidence>
<evidence type="ECO:0000313" key="9">
    <source>
        <dbReference type="EMBL" id="KAA9017101.1"/>
    </source>
</evidence>
<keyword evidence="3 5" id="KW-0663">Pyridoxal phosphate</keyword>
<name>A0A5J5H911_9BACI</name>
<dbReference type="PRINTS" id="PR00992">
    <property type="entry name" value="ALARACEMASE"/>
</dbReference>
<evidence type="ECO:0000256" key="7">
    <source>
        <dbReference type="PIRSR" id="PIRSR600821-52"/>
    </source>
</evidence>
<dbReference type="InterPro" id="IPR011079">
    <property type="entry name" value="Ala_racemase_C"/>
</dbReference>
<dbReference type="GO" id="GO:0008784">
    <property type="term" value="F:alanine racemase activity"/>
    <property type="evidence" value="ECO:0007669"/>
    <property type="project" value="UniProtKB-UniRule"/>
</dbReference>
<comment type="pathway">
    <text evidence="5">Amino-acid biosynthesis; D-alanine biosynthesis; D-alanine from L-alanine: step 1/1.</text>
</comment>
<dbReference type="AlphaFoldDB" id="A0A5J5H911"/>
<feature type="binding site" evidence="5 7">
    <location>
        <position position="314"/>
    </location>
    <ligand>
        <name>substrate</name>
    </ligand>
</feature>
<dbReference type="SUPFAM" id="SSF50621">
    <property type="entry name" value="Alanine racemase C-terminal domain-like"/>
    <property type="match status" value="1"/>
</dbReference>
<dbReference type="GO" id="GO:0030632">
    <property type="term" value="P:D-alanine biosynthetic process"/>
    <property type="evidence" value="ECO:0007669"/>
    <property type="project" value="UniProtKB-UniRule"/>
</dbReference>
<dbReference type="InterPro" id="IPR009006">
    <property type="entry name" value="Ala_racemase/Decarboxylase_C"/>
</dbReference>
<dbReference type="Proteomes" id="UP000326671">
    <property type="component" value="Unassembled WGS sequence"/>
</dbReference>
<dbReference type="Gene3D" id="3.20.20.10">
    <property type="entry name" value="Alanine racemase"/>
    <property type="match status" value="1"/>
</dbReference>
<dbReference type="InterPro" id="IPR020622">
    <property type="entry name" value="Ala_racemase_pyridoxalP-BS"/>
</dbReference>
<dbReference type="EC" id="5.1.1.1" evidence="5"/>
<dbReference type="GO" id="GO:0030170">
    <property type="term" value="F:pyridoxal phosphate binding"/>
    <property type="evidence" value="ECO:0007669"/>
    <property type="project" value="UniProtKB-UniRule"/>
</dbReference>
<dbReference type="PANTHER" id="PTHR30511">
    <property type="entry name" value="ALANINE RACEMASE"/>
    <property type="match status" value="1"/>
</dbReference>
<dbReference type="SUPFAM" id="SSF51419">
    <property type="entry name" value="PLP-binding barrel"/>
    <property type="match status" value="1"/>
</dbReference>
<dbReference type="Pfam" id="PF01168">
    <property type="entry name" value="Ala_racemase_N"/>
    <property type="match status" value="1"/>
</dbReference>
<dbReference type="RefSeq" id="WP_150442113.1">
    <property type="nucleotide sequence ID" value="NZ_VYKL01000037.1"/>
</dbReference>
<feature type="domain" description="Alanine racemase C-terminal" evidence="8">
    <location>
        <begin position="246"/>
        <end position="371"/>
    </location>
</feature>
<feature type="binding site" evidence="5 7">
    <location>
        <position position="138"/>
    </location>
    <ligand>
        <name>substrate</name>
    </ligand>
</feature>
<feature type="active site" description="Proton acceptor; specific for D-alanine" evidence="5">
    <location>
        <position position="41"/>
    </location>
</feature>
<dbReference type="PANTHER" id="PTHR30511:SF0">
    <property type="entry name" value="ALANINE RACEMASE, CATABOLIC-RELATED"/>
    <property type="match status" value="1"/>
</dbReference>
<dbReference type="PROSITE" id="PS00395">
    <property type="entry name" value="ALANINE_RACEMASE"/>
    <property type="match status" value="1"/>
</dbReference>
<evidence type="ECO:0000256" key="4">
    <source>
        <dbReference type="ARBA" id="ARBA00023235"/>
    </source>
</evidence>
<sequence>MGAQQFYRDTWAEINLDNIYYNVESLKKILPEKVVLFAVVKANAYGHGDIQAARTAISAGASYAAVALLDEAIALRKKGFTEPVLVLGTSRPENAALAAEYDITLTVFQKEWIDKAKECLKESKPVKLHMKVDSGMGRIGVKTKEELKDVESAIRENSCFYLEGVFTHFATADESDKTYFNQQLASFNELLESFEQRPELVHASNSAASFRYPESYFNGVRLGISMYGLSPSREIETELPYPLKEAFSLRTRLVHVKEIKSGEKVGYGATYEAKAPEWIGTLPIGYADGWIRKLRGKEVLVDGKRVQIAGRICMDQTMIKLPNHLPLGTEVTLIGRQGNEFISVNEIADELETINYEITCMMSNRIPRVYIQGGQIVEVVNGLF</sequence>
<feature type="modified residue" description="N6-(pyridoxal phosphate)lysine" evidence="5 6">
    <location>
        <position position="41"/>
    </location>
</feature>
<dbReference type="FunFam" id="3.20.20.10:FF:000002">
    <property type="entry name" value="Alanine racemase"/>
    <property type="match status" value="1"/>
</dbReference>
<proteinExistence type="inferred from homology"/>
<dbReference type="UniPathway" id="UPA00042">
    <property type="reaction ID" value="UER00497"/>
</dbReference>
<dbReference type="OrthoDB" id="9813814at2"/>
<dbReference type="InterPro" id="IPR001608">
    <property type="entry name" value="Ala_racemase_N"/>
</dbReference>